<evidence type="ECO:0000313" key="9">
    <source>
        <dbReference type="EMBL" id="KAG5851563.1"/>
    </source>
</evidence>
<evidence type="ECO:0000256" key="4">
    <source>
        <dbReference type="ARBA" id="ARBA00023157"/>
    </source>
</evidence>
<dbReference type="Pfam" id="PF07686">
    <property type="entry name" value="V-set"/>
    <property type="match status" value="1"/>
</dbReference>
<dbReference type="Gene3D" id="2.60.40.10">
    <property type="entry name" value="Immunoglobulins"/>
    <property type="match status" value="2"/>
</dbReference>
<dbReference type="GO" id="GO:0005102">
    <property type="term" value="F:signaling receptor binding"/>
    <property type="evidence" value="ECO:0007669"/>
    <property type="project" value="TreeGrafter"/>
</dbReference>
<dbReference type="InterPro" id="IPR003599">
    <property type="entry name" value="Ig_sub"/>
</dbReference>
<dbReference type="InterPro" id="IPR007110">
    <property type="entry name" value="Ig-like_dom"/>
</dbReference>
<dbReference type="GO" id="GO:0050852">
    <property type="term" value="P:T cell receptor signaling pathway"/>
    <property type="evidence" value="ECO:0007669"/>
    <property type="project" value="TreeGrafter"/>
</dbReference>
<protein>
    <recommendedName>
        <fullName evidence="8">Ig-like domain-containing protein</fullName>
    </recommendedName>
</protein>
<dbReference type="PANTHER" id="PTHR24100">
    <property type="entry name" value="BUTYROPHILIN"/>
    <property type="match status" value="1"/>
</dbReference>
<keyword evidence="6" id="KW-0393">Immunoglobulin domain</keyword>
<accession>A0A9D3S1V6</accession>
<dbReference type="FunFam" id="2.60.40.10:FF:000142">
    <property type="entry name" value="V-set domain-containing T-cell activation inhibitor 1"/>
    <property type="match status" value="1"/>
</dbReference>
<proteinExistence type="predicted"/>
<evidence type="ECO:0000256" key="1">
    <source>
        <dbReference type="ARBA" id="ARBA00004370"/>
    </source>
</evidence>
<reference evidence="9" key="1">
    <citation type="submission" date="2021-01" db="EMBL/GenBank/DDBJ databases">
        <title>A chromosome-scale assembly of European eel, Anguilla anguilla.</title>
        <authorList>
            <person name="Henkel C."/>
            <person name="Jong-Raadsen S.A."/>
            <person name="Dufour S."/>
            <person name="Weltzien F.-A."/>
            <person name="Palstra A.P."/>
            <person name="Pelster B."/>
            <person name="Spaink H.P."/>
            <person name="Van Den Thillart G.E."/>
            <person name="Jansen H."/>
            <person name="Zahm M."/>
            <person name="Klopp C."/>
            <person name="Cedric C."/>
            <person name="Louis A."/>
            <person name="Berthelot C."/>
            <person name="Parey E."/>
            <person name="Roest Crollius H."/>
            <person name="Montfort J."/>
            <person name="Robinson-Rechavi M."/>
            <person name="Bucao C."/>
            <person name="Bouchez O."/>
            <person name="Gislard M."/>
            <person name="Lluch J."/>
            <person name="Milhes M."/>
            <person name="Lampietro C."/>
            <person name="Lopez Roques C."/>
            <person name="Donnadieu C."/>
            <person name="Braasch I."/>
            <person name="Desvignes T."/>
            <person name="Postlethwait J."/>
            <person name="Bobe J."/>
            <person name="Guiguen Y."/>
            <person name="Dirks R."/>
        </authorList>
    </citation>
    <scope>NUCLEOTIDE SEQUENCE</scope>
    <source>
        <strain evidence="9">Tag_6206</strain>
        <tissue evidence="9">Liver</tissue>
    </source>
</reference>
<evidence type="ECO:0000259" key="8">
    <source>
        <dbReference type="PROSITE" id="PS50835"/>
    </source>
</evidence>
<evidence type="ECO:0000256" key="2">
    <source>
        <dbReference type="ARBA" id="ARBA00022729"/>
    </source>
</evidence>
<keyword evidence="2" id="KW-0732">Signal</keyword>
<dbReference type="InterPro" id="IPR036179">
    <property type="entry name" value="Ig-like_dom_sf"/>
</dbReference>
<feature type="domain" description="Ig-like" evidence="8">
    <location>
        <begin position="37"/>
        <end position="154"/>
    </location>
</feature>
<keyword evidence="7" id="KW-0812">Transmembrane</keyword>
<evidence type="ECO:0000256" key="5">
    <source>
        <dbReference type="ARBA" id="ARBA00023180"/>
    </source>
</evidence>
<dbReference type="PROSITE" id="PS50835">
    <property type="entry name" value="IG_LIKE"/>
    <property type="match status" value="1"/>
</dbReference>
<name>A0A9D3S1V6_ANGAN</name>
<gene>
    <name evidence="9" type="ORF">ANANG_G00053000</name>
</gene>
<dbReference type="InterPro" id="IPR053896">
    <property type="entry name" value="BTN3A2-like_Ig-C"/>
</dbReference>
<keyword evidence="7" id="KW-1133">Transmembrane helix</keyword>
<comment type="subcellular location">
    <subcellularLocation>
        <location evidence="1">Membrane</location>
    </subcellularLocation>
</comment>
<dbReference type="GO" id="GO:1903037">
    <property type="term" value="P:regulation of leukocyte cell-cell adhesion"/>
    <property type="evidence" value="ECO:0007669"/>
    <property type="project" value="UniProtKB-ARBA"/>
</dbReference>
<dbReference type="EMBL" id="JAFIRN010000003">
    <property type="protein sequence ID" value="KAG5851563.1"/>
    <property type="molecule type" value="Genomic_DNA"/>
</dbReference>
<sequence>MASIGQVIFWGMIVLIFIVGGLIILILSIAFTRSQSPFVESRDASPVGNIGADVQLDCSFRVSGTGSKPAGSVSVTWEKAGLSGVVFRYQNGAAQLQNQNPQFHDRAQIFPGGLAAGNASLLLWSVGPRDAGEYRCSVSAPSGQGSTSVHLRVAAYSPPSFTLSGRNLTAEAERWFPEPSVAWTDQQGHALNASELLSNNSAGIFRVVTTLLDPAQSDDTYTCLIRNHLVTSVSLATVTESGVTSRTRFTFNPAPTLRPLHLAFTAPLHLWTCYLLT</sequence>
<feature type="transmembrane region" description="Helical" evidence="7">
    <location>
        <begin position="7"/>
        <end position="31"/>
    </location>
</feature>
<evidence type="ECO:0000313" key="10">
    <source>
        <dbReference type="Proteomes" id="UP001044222"/>
    </source>
</evidence>
<dbReference type="GO" id="GO:0009897">
    <property type="term" value="C:external side of plasma membrane"/>
    <property type="evidence" value="ECO:0007669"/>
    <property type="project" value="TreeGrafter"/>
</dbReference>
<dbReference type="InterPro" id="IPR050504">
    <property type="entry name" value="IgSF_BTN/MOG"/>
</dbReference>
<dbReference type="InterPro" id="IPR013783">
    <property type="entry name" value="Ig-like_fold"/>
</dbReference>
<dbReference type="SUPFAM" id="SSF48726">
    <property type="entry name" value="Immunoglobulin"/>
    <property type="match status" value="2"/>
</dbReference>
<dbReference type="GO" id="GO:0001817">
    <property type="term" value="P:regulation of cytokine production"/>
    <property type="evidence" value="ECO:0007669"/>
    <property type="project" value="TreeGrafter"/>
</dbReference>
<dbReference type="AlphaFoldDB" id="A0A9D3S1V6"/>
<keyword evidence="3 7" id="KW-0472">Membrane</keyword>
<dbReference type="GO" id="GO:0050863">
    <property type="term" value="P:regulation of T cell activation"/>
    <property type="evidence" value="ECO:0007669"/>
    <property type="project" value="UniProtKB-ARBA"/>
</dbReference>
<keyword evidence="5" id="KW-0325">Glycoprotein</keyword>
<dbReference type="Proteomes" id="UP001044222">
    <property type="component" value="Unassembled WGS sequence"/>
</dbReference>
<dbReference type="SMART" id="SM00409">
    <property type="entry name" value="IG"/>
    <property type="match status" value="1"/>
</dbReference>
<evidence type="ECO:0000256" key="7">
    <source>
        <dbReference type="SAM" id="Phobius"/>
    </source>
</evidence>
<evidence type="ECO:0000256" key="3">
    <source>
        <dbReference type="ARBA" id="ARBA00023136"/>
    </source>
</evidence>
<keyword evidence="4" id="KW-1015">Disulfide bond</keyword>
<comment type="caution">
    <text evidence="9">The sequence shown here is derived from an EMBL/GenBank/DDBJ whole genome shotgun (WGS) entry which is preliminary data.</text>
</comment>
<evidence type="ECO:0000256" key="6">
    <source>
        <dbReference type="ARBA" id="ARBA00023319"/>
    </source>
</evidence>
<dbReference type="InterPro" id="IPR013106">
    <property type="entry name" value="Ig_V-set"/>
</dbReference>
<keyword evidence="10" id="KW-1185">Reference proteome</keyword>
<organism evidence="9 10">
    <name type="scientific">Anguilla anguilla</name>
    <name type="common">European freshwater eel</name>
    <name type="synonym">Muraena anguilla</name>
    <dbReference type="NCBI Taxonomy" id="7936"/>
    <lineage>
        <taxon>Eukaryota</taxon>
        <taxon>Metazoa</taxon>
        <taxon>Chordata</taxon>
        <taxon>Craniata</taxon>
        <taxon>Vertebrata</taxon>
        <taxon>Euteleostomi</taxon>
        <taxon>Actinopterygii</taxon>
        <taxon>Neopterygii</taxon>
        <taxon>Teleostei</taxon>
        <taxon>Anguilliformes</taxon>
        <taxon>Anguillidae</taxon>
        <taxon>Anguilla</taxon>
    </lineage>
</organism>
<dbReference type="Pfam" id="PF22705">
    <property type="entry name" value="C2-set_3"/>
    <property type="match status" value="1"/>
</dbReference>
<dbReference type="PANTHER" id="PTHR24100:SF0">
    <property type="entry name" value="V-SET DOMAIN-CONTAINING T-CELL ACTIVATION INHIBITOR 1"/>
    <property type="match status" value="1"/>
</dbReference>